<dbReference type="Gene3D" id="1.10.10.1320">
    <property type="entry name" value="Anti-sigma factor, zinc-finger domain"/>
    <property type="match status" value="1"/>
</dbReference>
<organism evidence="2 3">
    <name type="scientific">Leucothrix pacifica</name>
    <dbReference type="NCBI Taxonomy" id="1247513"/>
    <lineage>
        <taxon>Bacteria</taxon>
        <taxon>Pseudomonadati</taxon>
        <taxon>Pseudomonadota</taxon>
        <taxon>Gammaproteobacteria</taxon>
        <taxon>Thiotrichales</taxon>
        <taxon>Thiotrichaceae</taxon>
        <taxon>Leucothrix</taxon>
    </lineage>
</organism>
<evidence type="ECO:0000259" key="1">
    <source>
        <dbReference type="Pfam" id="PF13490"/>
    </source>
</evidence>
<sequence>MNIFGSPIMSFMKGKMLKHTPGMLTCLEFEQYIDKYITGKLDKSESRLFDRHVKVCRDCRNYINTYERTITQGKAVFEEKNLDEAVPDAVPSGLVDAVNAVKERNAQL</sequence>
<dbReference type="EMBL" id="QGKM01000078">
    <property type="protein sequence ID" value="PWQ92714.1"/>
    <property type="molecule type" value="Genomic_DNA"/>
</dbReference>
<dbReference type="Pfam" id="PF13490">
    <property type="entry name" value="zf-HC2"/>
    <property type="match status" value="1"/>
</dbReference>
<feature type="domain" description="Putative zinc-finger" evidence="1">
    <location>
        <begin position="26"/>
        <end position="60"/>
    </location>
</feature>
<accession>A0A317C268</accession>
<name>A0A317C268_9GAMM</name>
<dbReference type="OrthoDB" id="2988517at2"/>
<comment type="caution">
    <text evidence="2">The sequence shown here is derived from an EMBL/GenBank/DDBJ whole genome shotgun (WGS) entry which is preliminary data.</text>
</comment>
<keyword evidence="3" id="KW-1185">Reference proteome</keyword>
<dbReference type="Proteomes" id="UP000245539">
    <property type="component" value="Unassembled WGS sequence"/>
</dbReference>
<dbReference type="InterPro" id="IPR041916">
    <property type="entry name" value="Anti_sigma_zinc_sf"/>
</dbReference>
<dbReference type="InterPro" id="IPR027383">
    <property type="entry name" value="Znf_put"/>
</dbReference>
<gene>
    <name evidence="2" type="ORF">DKW60_19950</name>
</gene>
<dbReference type="RefSeq" id="WP_109839432.1">
    <property type="nucleotide sequence ID" value="NZ_QGKM01000078.1"/>
</dbReference>
<proteinExistence type="predicted"/>
<reference evidence="2 3" key="1">
    <citation type="submission" date="2018-05" db="EMBL/GenBank/DDBJ databases">
        <title>Leucothrix arctica sp. nov., isolated from Arctic seawater.</title>
        <authorList>
            <person name="Choi A."/>
            <person name="Baek K."/>
        </authorList>
    </citation>
    <scope>NUCLEOTIDE SEQUENCE [LARGE SCALE GENOMIC DNA]</scope>
    <source>
        <strain evidence="2 3">JCM 18388</strain>
    </source>
</reference>
<protein>
    <recommendedName>
        <fullName evidence="1">Putative zinc-finger domain-containing protein</fullName>
    </recommendedName>
</protein>
<dbReference type="AlphaFoldDB" id="A0A317C268"/>
<evidence type="ECO:0000313" key="2">
    <source>
        <dbReference type="EMBL" id="PWQ92714.1"/>
    </source>
</evidence>
<evidence type="ECO:0000313" key="3">
    <source>
        <dbReference type="Proteomes" id="UP000245539"/>
    </source>
</evidence>